<comment type="caution">
    <text evidence="2">The sequence shown here is derived from an EMBL/GenBank/DDBJ whole genome shotgun (WGS) entry which is preliminary data.</text>
</comment>
<reference evidence="2" key="1">
    <citation type="submission" date="2020-10" db="EMBL/GenBank/DDBJ databases">
        <title>Taxonomic study of unclassified bacteria belonging to the class Ktedonobacteria.</title>
        <authorList>
            <person name="Yabe S."/>
            <person name="Wang C.M."/>
            <person name="Zheng Y."/>
            <person name="Sakai Y."/>
            <person name="Cavaletti L."/>
            <person name="Monciardini P."/>
            <person name="Donadio S."/>
        </authorList>
    </citation>
    <scope>NUCLEOTIDE SEQUENCE</scope>
    <source>
        <strain evidence="2">ID150040</strain>
    </source>
</reference>
<dbReference type="EMBL" id="BNJK01000001">
    <property type="protein sequence ID" value="GHO95516.1"/>
    <property type="molecule type" value="Genomic_DNA"/>
</dbReference>
<sequence length="126" mass="13846">MKIQLSQESRKAASGSASQWRDRLYVAMMRRMTDRSNVYALPTEGERRFVCTGFILSMFSIVAAFFPICGLPIAITSLVMGLVGRRVPGLYTMATWAVALAVIGLGLTLVNIIIGVSIYFSAYVWG</sequence>
<proteinExistence type="predicted"/>
<keyword evidence="3" id="KW-1185">Reference proteome</keyword>
<feature type="transmembrane region" description="Helical" evidence="1">
    <location>
        <begin position="49"/>
        <end position="75"/>
    </location>
</feature>
<keyword evidence="1" id="KW-0472">Membrane</keyword>
<accession>A0A8J3IJ67</accession>
<keyword evidence="1" id="KW-0812">Transmembrane</keyword>
<keyword evidence="1" id="KW-1133">Transmembrane helix</keyword>
<organism evidence="2 3">
    <name type="scientific">Reticulibacter mediterranei</name>
    <dbReference type="NCBI Taxonomy" id="2778369"/>
    <lineage>
        <taxon>Bacteria</taxon>
        <taxon>Bacillati</taxon>
        <taxon>Chloroflexota</taxon>
        <taxon>Ktedonobacteria</taxon>
        <taxon>Ktedonobacterales</taxon>
        <taxon>Reticulibacteraceae</taxon>
        <taxon>Reticulibacter</taxon>
    </lineage>
</organism>
<evidence type="ECO:0008006" key="4">
    <source>
        <dbReference type="Google" id="ProtNLM"/>
    </source>
</evidence>
<dbReference type="Proteomes" id="UP000597444">
    <property type="component" value="Unassembled WGS sequence"/>
</dbReference>
<dbReference type="AlphaFoldDB" id="A0A8J3IJ67"/>
<dbReference type="RefSeq" id="WP_220206189.1">
    <property type="nucleotide sequence ID" value="NZ_BNJK01000001.1"/>
</dbReference>
<evidence type="ECO:0000313" key="3">
    <source>
        <dbReference type="Proteomes" id="UP000597444"/>
    </source>
</evidence>
<gene>
    <name evidence="2" type="ORF">KSF_055640</name>
</gene>
<protein>
    <recommendedName>
        <fullName evidence="4">DUF4190 domain-containing protein</fullName>
    </recommendedName>
</protein>
<evidence type="ECO:0000256" key="1">
    <source>
        <dbReference type="SAM" id="Phobius"/>
    </source>
</evidence>
<feature type="transmembrane region" description="Helical" evidence="1">
    <location>
        <begin position="95"/>
        <end position="125"/>
    </location>
</feature>
<name>A0A8J3IJ67_9CHLR</name>
<evidence type="ECO:0000313" key="2">
    <source>
        <dbReference type="EMBL" id="GHO95516.1"/>
    </source>
</evidence>